<feature type="transmembrane region" description="Helical" evidence="2">
    <location>
        <begin position="841"/>
        <end position="860"/>
    </location>
</feature>
<feature type="transmembrane region" description="Helical" evidence="2">
    <location>
        <begin position="705"/>
        <end position="721"/>
    </location>
</feature>
<feature type="transmembrane region" description="Helical" evidence="2">
    <location>
        <begin position="343"/>
        <end position="359"/>
    </location>
</feature>
<feature type="transmembrane region" description="Helical" evidence="2">
    <location>
        <begin position="285"/>
        <end position="304"/>
    </location>
</feature>
<feature type="transmembrane region" description="Helical" evidence="2">
    <location>
        <begin position="900"/>
        <end position="923"/>
    </location>
</feature>
<evidence type="ECO:0000256" key="1">
    <source>
        <dbReference type="SAM" id="MobiDB-lite"/>
    </source>
</evidence>
<feature type="transmembrane region" description="Helical" evidence="2">
    <location>
        <begin position="261"/>
        <end position="279"/>
    </location>
</feature>
<feature type="transmembrane region" description="Helical" evidence="2">
    <location>
        <begin position="154"/>
        <end position="174"/>
    </location>
</feature>
<keyword evidence="2" id="KW-0812">Transmembrane</keyword>
<feature type="transmembrane region" description="Helical" evidence="2">
    <location>
        <begin position="311"/>
        <end position="331"/>
    </location>
</feature>
<feature type="transmembrane region" description="Helical" evidence="2">
    <location>
        <begin position="958"/>
        <end position="978"/>
    </location>
</feature>
<protein>
    <submittedName>
        <fullName evidence="3">DUF2339 domain-containing protein</fullName>
    </submittedName>
</protein>
<dbReference type="AlphaFoldDB" id="A0AAE9HRC1"/>
<feature type="transmembrane region" description="Helical" evidence="2">
    <location>
        <begin position="810"/>
        <end position="829"/>
    </location>
</feature>
<feature type="transmembrane region" description="Helical" evidence="2">
    <location>
        <begin position="564"/>
        <end position="593"/>
    </location>
</feature>
<evidence type="ECO:0000313" key="3">
    <source>
        <dbReference type="EMBL" id="URD66687.1"/>
    </source>
</evidence>
<feature type="transmembrane region" description="Helical" evidence="2">
    <location>
        <begin position="208"/>
        <end position="229"/>
    </location>
</feature>
<evidence type="ECO:0000313" key="4">
    <source>
        <dbReference type="Proteomes" id="UP001056819"/>
    </source>
</evidence>
<dbReference type="Proteomes" id="UP001056819">
    <property type="component" value="Chromosome"/>
</dbReference>
<dbReference type="RefSeq" id="WP_084481900.1">
    <property type="nucleotide sequence ID" value="NZ_CP097501.1"/>
</dbReference>
<feature type="transmembrane region" description="Helical" evidence="2">
    <location>
        <begin position="629"/>
        <end position="648"/>
    </location>
</feature>
<dbReference type="InterPro" id="IPR019286">
    <property type="entry name" value="DUF2339_TM"/>
</dbReference>
<feature type="transmembrane region" description="Helical" evidence="2">
    <location>
        <begin position="235"/>
        <end position="254"/>
    </location>
</feature>
<reference evidence="3" key="1">
    <citation type="submission" date="2022-05" db="EMBL/GenBank/DDBJ databases">
        <title>Alysiella filiformis genome sequencing.</title>
        <authorList>
            <person name="Viehboeck T."/>
        </authorList>
    </citation>
    <scope>NUCLEOTIDE SEQUENCE</scope>
    <source>
        <strain evidence="3">DSM 2580</strain>
    </source>
</reference>
<feature type="transmembrane region" description="Helical" evidence="2">
    <location>
        <begin position="522"/>
        <end position="544"/>
    </location>
</feature>
<feature type="transmembrane region" description="Helical" evidence="2">
    <location>
        <begin position="779"/>
        <end position="798"/>
    </location>
</feature>
<accession>A0AAE9HRC1</accession>
<feature type="region of interest" description="Disordered" evidence="1">
    <location>
        <begin position="111"/>
        <end position="137"/>
    </location>
</feature>
<dbReference type="EMBL" id="CP097501">
    <property type="protein sequence ID" value="URD66687.1"/>
    <property type="molecule type" value="Genomic_DNA"/>
</dbReference>
<keyword evidence="2" id="KW-0472">Membrane</keyword>
<gene>
    <name evidence="3" type="ORF">LNQ82_05445</name>
</gene>
<feature type="transmembrane region" description="Helical" evidence="2">
    <location>
        <begin position="444"/>
        <end position="464"/>
    </location>
</feature>
<feature type="transmembrane region" description="Helical" evidence="2">
    <location>
        <begin position="935"/>
        <end position="952"/>
    </location>
</feature>
<dbReference type="PANTHER" id="PTHR38434">
    <property type="entry name" value="BLL2549 PROTEIN"/>
    <property type="match status" value="1"/>
</dbReference>
<dbReference type="Pfam" id="PF10101">
    <property type="entry name" value="DUF2339"/>
    <property type="match status" value="1"/>
</dbReference>
<evidence type="ECO:0000256" key="2">
    <source>
        <dbReference type="SAM" id="Phobius"/>
    </source>
</evidence>
<feature type="transmembrane region" description="Helical" evidence="2">
    <location>
        <begin position="600"/>
        <end position="623"/>
    </location>
</feature>
<feature type="transmembrane region" description="Helical" evidence="2">
    <location>
        <begin position="417"/>
        <end position="437"/>
    </location>
</feature>
<organism evidence="3 4">
    <name type="scientific">Conchiformibius steedae DSM 2580</name>
    <dbReference type="NCBI Taxonomy" id="1121352"/>
    <lineage>
        <taxon>Bacteria</taxon>
        <taxon>Pseudomonadati</taxon>
        <taxon>Pseudomonadota</taxon>
        <taxon>Betaproteobacteria</taxon>
        <taxon>Neisseriales</taxon>
        <taxon>Neisseriaceae</taxon>
        <taxon>Conchiformibius</taxon>
    </lineage>
</organism>
<dbReference type="InterPro" id="IPR014600">
    <property type="entry name" value="UCP035905_mem"/>
</dbReference>
<feature type="transmembrane region" description="Helical" evidence="2">
    <location>
        <begin position="660"/>
        <end position="677"/>
    </location>
</feature>
<keyword evidence="2" id="KW-1133">Transmembrane helix</keyword>
<proteinExistence type="predicted"/>
<feature type="transmembrane region" description="Helical" evidence="2">
    <location>
        <begin position="755"/>
        <end position="773"/>
    </location>
</feature>
<dbReference type="PIRSF" id="PIRSF035905">
    <property type="entry name" value="UCP035905_mp"/>
    <property type="match status" value="1"/>
</dbReference>
<dbReference type="PANTHER" id="PTHR38434:SF1">
    <property type="entry name" value="BLL2549 PROTEIN"/>
    <property type="match status" value="1"/>
</dbReference>
<feature type="transmembrane region" description="Helical" evidence="2">
    <location>
        <begin position="683"/>
        <end position="700"/>
    </location>
</feature>
<feature type="transmembrane region" description="Helical" evidence="2">
    <location>
        <begin position="491"/>
        <end position="510"/>
    </location>
</feature>
<sequence length="990" mass="108527">MAIIILMLILGLCYLLFDVSQMRQRLEAVEKRLRHVEKLLHRQGVPSVSAPTAETLTPKPPETAVAPAAVEAAPPKTVKAEIAPPLPETVAAATPANSSNDAPRFRIKRTEPAIAPPPPPPEAPKRVPSSVPRTTASEPAPNLVWAWFWRGNPLLKTGMALLFLGLAFLLRLAAEHVHFPIEMRYLGVAATGMAAVWLGGKLAHKRRAYGLAVQGFGMAVLYLTVLAALKLHQLLPAPVALMLMSITVMAMAALAVRRDALALAHIAVAGGMAAPVLVSDGSGNHILLFAYLALLNTGIALIAWFKSWRSLNLMGFAGTFLIGAVWGAQAYTREHFATTEPFLLYHTLLYTLVVWRFALHNQHDDIPAPDNDADWQTLWQHAARYGMQIGKVDVALLCATALTAFSLQYRMVADMPYGAAVSAFGFAVAYALAAWFAQRQSHSLQTAFSLLAAGFATLSIPLAFDGEWTTALWTIEAALVYGSGTRLRQPWLRMGALAVGMMATLMQFGSYNSSNVSEHTDILLMGDSWGVLWILASAAAVWAWRRHDTPADWERRGRTAWFGLAGIHLMLLPLMLLPVTWALPVSACLPLLWAVLRRRLGVMAEVLTAIGLLLCLLLCLIMAARFGDLTAWMMLTAAVPLAATAFVLHKQYRSEFGAGVAWWALLMSFAFGWYALIRLLPDVWATVLWFAVWLAAAVYLKWRQGMKITLVFPIVFTVLWLMYQHSVLPLLAATMLHGWILHAQKQRAATEIHGLGLVLFVWLWGMFIAETTANSDWQISAMGLYAAAGLYLSAGYGTDLARWLRHNGEIYSQVGTLIFTALSAMWLFYANTATPTAPVPYLPLLNPVFVLSALMCWIALRHTRLPQWCMGVAMWYALSAEVLRNGHFFGGVVWNLPDLLASFALQAALSVAWTTMGIALMVWGNRSAHRLRWQAGAVLLGVVVAKLFFVELADSGGIARIVSFIVVGLMMVAVGWFAPVPPPHSTEDED</sequence>
<name>A0AAE9HRC1_9NEIS</name>